<reference evidence="1 2" key="1">
    <citation type="submission" date="2018-10" db="EMBL/GenBank/DDBJ databases">
        <title>Natrarchaeobius chitinivorans gen. nov., sp. nov., and Natrarchaeobius haloalkaliphilus sp. nov., alkaliphilic, chitin-utilizing haloarchaea from hypersaline alkaline lakes.</title>
        <authorList>
            <person name="Sorokin D.Y."/>
            <person name="Elcheninov A.G."/>
            <person name="Kostrikina N.A."/>
            <person name="Bale N.J."/>
            <person name="Sinninghe Damste J.S."/>
            <person name="Khijniak T.V."/>
            <person name="Kublanov I.V."/>
            <person name="Toshchakov S.V."/>
        </authorList>
    </citation>
    <scope>NUCLEOTIDE SEQUENCE [LARGE SCALE GENOMIC DNA]</scope>
    <source>
        <strain evidence="1 2">AArcht4T</strain>
    </source>
</reference>
<accession>A0A3N6LU54</accession>
<dbReference type="RefSeq" id="WP_124197189.1">
    <property type="nucleotide sequence ID" value="NZ_REGA01000021.1"/>
</dbReference>
<dbReference type="AlphaFoldDB" id="A0A3N6LU54"/>
<name>A0A3N6LU54_NATCH</name>
<proteinExistence type="predicted"/>
<comment type="caution">
    <text evidence="1">The sequence shown here is derived from an EMBL/GenBank/DDBJ whole genome shotgun (WGS) entry which is preliminary data.</text>
</comment>
<dbReference type="Pfam" id="PF25251">
    <property type="entry name" value="DUF7853"/>
    <property type="match status" value="1"/>
</dbReference>
<keyword evidence="2" id="KW-1185">Reference proteome</keyword>
<dbReference type="OrthoDB" id="205738at2157"/>
<sequence>MSSTPSEAETHEVALSREEQWVVHHVLAARVDDALDADETPPAWALAAFDAIESDENPETFTHRQVRRIANELSGYLDSETTPEQDLVHGSSVLERFEDRLHASS</sequence>
<gene>
    <name evidence="1" type="ORF">EA473_19175</name>
</gene>
<dbReference type="Proteomes" id="UP000282323">
    <property type="component" value="Unassembled WGS sequence"/>
</dbReference>
<dbReference type="EMBL" id="REGA01000021">
    <property type="protein sequence ID" value="RQG91064.1"/>
    <property type="molecule type" value="Genomic_DNA"/>
</dbReference>
<dbReference type="InterPro" id="IPR057175">
    <property type="entry name" value="DUF7853"/>
</dbReference>
<organism evidence="1 2">
    <name type="scientific">Natrarchaeobius chitinivorans</name>
    <dbReference type="NCBI Taxonomy" id="1679083"/>
    <lineage>
        <taxon>Archaea</taxon>
        <taxon>Methanobacteriati</taxon>
        <taxon>Methanobacteriota</taxon>
        <taxon>Stenosarchaea group</taxon>
        <taxon>Halobacteria</taxon>
        <taxon>Halobacteriales</taxon>
        <taxon>Natrialbaceae</taxon>
        <taxon>Natrarchaeobius</taxon>
    </lineage>
</organism>
<evidence type="ECO:0000313" key="2">
    <source>
        <dbReference type="Proteomes" id="UP000282323"/>
    </source>
</evidence>
<evidence type="ECO:0000313" key="1">
    <source>
        <dbReference type="EMBL" id="RQG91064.1"/>
    </source>
</evidence>
<protein>
    <submittedName>
        <fullName evidence="1">Uncharacterized protein</fullName>
    </submittedName>
</protein>